<dbReference type="Pfam" id="PF00254">
    <property type="entry name" value="FKBP_C"/>
    <property type="match status" value="1"/>
</dbReference>
<evidence type="ECO:0000256" key="3">
    <source>
        <dbReference type="ARBA" id="ARBA00006577"/>
    </source>
</evidence>
<reference evidence="10" key="1">
    <citation type="journal article" date="2015" name="Nature">
        <title>Complex archaea that bridge the gap between prokaryotes and eukaryotes.</title>
        <authorList>
            <person name="Spang A."/>
            <person name="Saw J.H."/>
            <person name="Jorgensen S.L."/>
            <person name="Zaremba-Niedzwiedzka K."/>
            <person name="Martijn J."/>
            <person name="Lind A.E."/>
            <person name="van Eijk R."/>
            <person name="Schleper C."/>
            <person name="Guy L."/>
            <person name="Ettema T.J."/>
        </authorList>
    </citation>
    <scope>NUCLEOTIDE SEQUENCE</scope>
</reference>
<dbReference type="InterPro" id="IPR001179">
    <property type="entry name" value="PPIase_FKBP_dom"/>
</dbReference>
<organism evidence="10">
    <name type="scientific">marine sediment metagenome</name>
    <dbReference type="NCBI Taxonomy" id="412755"/>
    <lineage>
        <taxon>unclassified sequences</taxon>
        <taxon>metagenomes</taxon>
        <taxon>ecological metagenomes</taxon>
    </lineage>
</organism>
<dbReference type="InterPro" id="IPR046357">
    <property type="entry name" value="PPIase_dom_sf"/>
</dbReference>
<dbReference type="PROSITE" id="PS50059">
    <property type="entry name" value="FKBP_PPIASE"/>
    <property type="match status" value="1"/>
</dbReference>
<dbReference type="EMBL" id="LAZR01000067">
    <property type="protein sequence ID" value="KKN95984.1"/>
    <property type="molecule type" value="Genomic_DNA"/>
</dbReference>
<dbReference type="GO" id="GO:0003755">
    <property type="term" value="F:peptidyl-prolyl cis-trans isomerase activity"/>
    <property type="evidence" value="ECO:0007669"/>
    <property type="project" value="UniProtKB-KW"/>
</dbReference>
<sequence>MPTYVTSPSGYQKMQIVENTVVQFHYALADASGEIENSRKHEPVLYLHGQPGLIDGLVEALEGHQAGDRFTVELHADKAYGPRKDNAVQKVQVKHLQGAKKWRPGMVAMIQTDDGPRQVTIVKVGLSQAEVDSNHPLAGKDLTFDIEILSVREATPEELAHGHAHGAGGHHH</sequence>
<protein>
    <recommendedName>
        <fullName evidence="4">peptidylprolyl isomerase</fullName>
        <ecNumber evidence="4">5.2.1.8</ecNumber>
    </recommendedName>
</protein>
<dbReference type="GO" id="GO:0042026">
    <property type="term" value="P:protein refolding"/>
    <property type="evidence" value="ECO:0007669"/>
    <property type="project" value="UniProtKB-ARBA"/>
</dbReference>
<keyword evidence="6" id="KW-0697">Rotamase</keyword>
<name>A0A0F9UW58_9ZZZZ</name>
<proteinExistence type="inferred from homology"/>
<evidence type="ECO:0000259" key="9">
    <source>
        <dbReference type="PROSITE" id="PS50059"/>
    </source>
</evidence>
<accession>A0A0F9UW58</accession>
<keyword evidence="5" id="KW-0963">Cytoplasm</keyword>
<dbReference type="PANTHER" id="PTHR47861:SF3">
    <property type="entry name" value="FKBP-TYPE PEPTIDYL-PROLYL CIS-TRANS ISOMERASE SLYD"/>
    <property type="match status" value="1"/>
</dbReference>
<evidence type="ECO:0000256" key="1">
    <source>
        <dbReference type="ARBA" id="ARBA00000971"/>
    </source>
</evidence>
<dbReference type="SUPFAM" id="SSF54534">
    <property type="entry name" value="FKBP-like"/>
    <property type="match status" value="1"/>
</dbReference>
<dbReference type="AlphaFoldDB" id="A0A0F9UW58"/>
<evidence type="ECO:0000256" key="5">
    <source>
        <dbReference type="ARBA" id="ARBA00022490"/>
    </source>
</evidence>
<evidence type="ECO:0000256" key="7">
    <source>
        <dbReference type="ARBA" id="ARBA00023186"/>
    </source>
</evidence>
<evidence type="ECO:0000256" key="8">
    <source>
        <dbReference type="ARBA" id="ARBA00023235"/>
    </source>
</evidence>
<evidence type="ECO:0000256" key="4">
    <source>
        <dbReference type="ARBA" id="ARBA00013194"/>
    </source>
</evidence>
<comment type="catalytic activity">
    <reaction evidence="1">
        <text>[protein]-peptidylproline (omega=180) = [protein]-peptidylproline (omega=0)</text>
        <dbReference type="Rhea" id="RHEA:16237"/>
        <dbReference type="Rhea" id="RHEA-COMP:10747"/>
        <dbReference type="Rhea" id="RHEA-COMP:10748"/>
        <dbReference type="ChEBI" id="CHEBI:83833"/>
        <dbReference type="ChEBI" id="CHEBI:83834"/>
        <dbReference type="EC" id="5.2.1.8"/>
    </reaction>
</comment>
<dbReference type="PANTHER" id="PTHR47861">
    <property type="entry name" value="FKBP-TYPE PEPTIDYL-PROLYL CIS-TRANS ISOMERASE SLYD"/>
    <property type="match status" value="1"/>
</dbReference>
<comment type="caution">
    <text evidence="10">The sequence shown here is derived from an EMBL/GenBank/DDBJ whole genome shotgun (WGS) entry which is preliminary data.</text>
</comment>
<dbReference type="EC" id="5.2.1.8" evidence="4"/>
<gene>
    <name evidence="10" type="ORF">LCGC14_0172190</name>
</gene>
<feature type="domain" description="PPIase FKBP-type" evidence="9">
    <location>
        <begin position="19"/>
        <end position="83"/>
    </location>
</feature>
<keyword evidence="7" id="KW-0143">Chaperone</keyword>
<dbReference type="GO" id="GO:0005737">
    <property type="term" value="C:cytoplasm"/>
    <property type="evidence" value="ECO:0007669"/>
    <property type="project" value="UniProtKB-SubCell"/>
</dbReference>
<comment type="similarity">
    <text evidence="3">Belongs to the FKBP-type PPIase family.</text>
</comment>
<comment type="subcellular location">
    <subcellularLocation>
        <location evidence="2">Cytoplasm</location>
    </subcellularLocation>
</comment>
<evidence type="ECO:0000256" key="6">
    <source>
        <dbReference type="ARBA" id="ARBA00023110"/>
    </source>
</evidence>
<dbReference type="Gene3D" id="3.10.50.40">
    <property type="match status" value="1"/>
</dbReference>
<keyword evidence="8" id="KW-0413">Isomerase</keyword>
<evidence type="ECO:0000313" key="10">
    <source>
        <dbReference type="EMBL" id="KKN95984.1"/>
    </source>
</evidence>
<evidence type="ECO:0000256" key="2">
    <source>
        <dbReference type="ARBA" id="ARBA00004496"/>
    </source>
</evidence>